<proteinExistence type="predicted"/>
<gene>
    <name evidence="2" type="ORF">Pyn_14851</name>
</gene>
<comment type="caution">
    <text evidence="2">The sequence shown here is derived from an EMBL/GenBank/DDBJ whole genome shotgun (WGS) entry which is preliminary data.</text>
</comment>
<evidence type="ECO:0000313" key="3">
    <source>
        <dbReference type="Proteomes" id="UP000250321"/>
    </source>
</evidence>
<keyword evidence="3" id="KW-1185">Reference proteome</keyword>
<organism evidence="2 3">
    <name type="scientific">Prunus yedoensis var. nudiflora</name>
    <dbReference type="NCBI Taxonomy" id="2094558"/>
    <lineage>
        <taxon>Eukaryota</taxon>
        <taxon>Viridiplantae</taxon>
        <taxon>Streptophyta</taxon>
        <taxon>Embryophyta</taxon>
        <taxon>Tracheophyta</taxon>
        <taxon>Spermatophyta</taxon>
        <taxon>Magnoliopsida</taxon>
        <taxon>eudicotyledons</taxon>
        <taxon>Gunneridae</taxon>
        <taxon>Pentapetalae</taxon>
        <taxon>rosids</taxon>
        <taxon>fabids</taxon>
        <taxon>Rosales</taxon>
        <taxon>Rosaceae</taxon>
        <taxon>Amygdaloideae</taxon>
        <taxon>Amygdaleae</taxon>
        <taxon>Prunus</taxon>
    </lineage>
</organism>
<dbReference type="STRING" id="2094558.A0A314XQN7"/>
<keyword evidence="1" id="KW-0175">Coiled coil</keyword>
<name>A0A314XQN7_PRUYE</name>
<accession>A0A314XQN7</accession>
<dbReference type="OrthoDB" id="1165693at2759"/>
<feature type="coiled-coil region" evidence="1">
    <location>
        <begin position="212"/>
        <end position="262"/>
    </location>
</feature>
<evidence type="ECO:0000313" key="2">
    <source>
        <dbReference type="EMBL" id="PQP94746.1"/>
    </source>
</evidence>
<dbReference type="EMBL" id="PJQY01002321">
    <property type="protein sequence ID" value="PQP94746.1"/>
    <property type="molecule type" value="Genomic_DNA"/>
</dbReference>
<reference evidence="2 3" key="1">
    <citation type="submission" date="2018-02" db="EMBL/GenBank/DDBJ databases">
        <title>Draft genome of wild Prunus yedoensis var. nudiflora.</title>
        <authorList>
            <person name="Baek S."/>
            <person name="Kim J.-H."/>
            <person name="Choi K."/>
            <person name="Kim G.-B."/>
            <person name="Cho A."/>
            <person name="Jang H."/>
            <person name="Shin C.-H."/>
            <person name="Yu H.-J."/>
            <person name="Mun J.-H."/>
        </authorList>
    </citation>
    <scope>NUCLEOTIDE SEQUENCE [LARGE SCALE GENOMIC DNA]</scope>
    <source>
        <strain evidence="3">cv. Jeju island</strain>
        <tissue evidence="2">Leaf</tissue>
    </source>
</reference>
<evidence type="ECO:0000256" key="1">
    <source>
        <dbReference type="SAM" id="Coils"/>
    </source>
</evidence>
<protein>
    <submittedName>
        <fullName evidence="2">Uncharacterized protein</fullName>
    </submittedName>
</protein>
<sequence>MDLDNSNFEATSGLLNPPNDNIVVQELARSSPCDVNVISPLANDMSSLEGCKKSIFDIFGSEAKNFKHTYIIDEVQGIFDKLQSSKSIEEMLAHHAGMQSVFKVLRSMLNILDFGKTELEWFVNTIDQIFLCVLQISENARIVEQGTQVRDLIRRHDDCLNSKRVVDSNLSNFTRELEDLNAQEFVVKEAGERARMLREQHDSRKFSLNCQIKDAKTSLEKLNKLDEELRQSHISEKELLEIEHIEASCKSQEAEIQKLIDSLVPFCNKS</sequence>
<dbReference type="Proteomes" id="UP000250321">
    <property type="component" value="Unassembled WGS sequence"/>
</dbReference>
<dbReference type="AlphaFoldDB" id="A0A314XQN7"/>